<dbReference type="SMART" id="SM00987">
    <property type="entry name" value="UreE_C"/>
    <property type="match status" value="1"/>
</dbReference>
<sequence>MSRLEGFSPIALPHAHTLILGSMPGAASLAAGQYYAHPRNGFWPIVCAVLGLDGALPYAERARLFTERGYALWDVLGACRRKGSLDADIEPESMEVNDFATFFAAHPGIARVFLNGTAAATLFRRHVVPGLDERIAWLRLPSTSPANASWSYEKKLAAWQEIAR</sequence>
<dbReference type="SMART" id="SM00986">
    <property type="entry name" value="UDG"/>
    <property type="match status" value="1"/>
</dbReference>
<keyword evidence="3" id="KW-1185">Reference proteome</keyword>
<dbReference type="AlphaFoldDB" id="A0A1N7A934"/>
<dbReference type="EMBL" id="FTMD01000013">
    <property type="protein sequence ID" value="SIR35473.1"/>
    <property type="molecule type" value="Genomic_DNA"/>
</dbReference>
<proteinExistence type="predicted"/>
<evidence type="ECO:0000313" key="3">
    <source>
        <dbReference type="Proteomes" id="UP000186819"/>
    </source>
</evidence>
<dbReference type="InterPro" id="IPR026353">
    <property type="entry name" value="Hypoxan-DNA_Glyclase"/>
</dbReference>
<feature type="domain" description="Uracil-DNA glycosylase-like" evidence="1">
    <location>
        <begin position="8"/>
        <end position="163"/>
    </location>
</feature>
<dbReference type="CDD" id="cd10032">
    <property type="entry name" value="UDG-F6_HDG"/>
    <property type="match status" value="1"/>
</dbReference>
<dbReference type="SUPFAM" id="SSF52141">
    <property type="entry name" value="Uracil-DNA glycosylase-like"/>
    <property type="match status" value="1"/>
</dbReference>
<organism evidence="2 3">
    <name type="scientific">Aromatoleum tolulyticum</name>
    <dbReference type="NCBI Taxonomy" id="34027"/>
    <lineage>
        <taxon>Bacteria</taxon>
        <taxon>Pseudomonadati</taxon>
        <taxon>Pseudomonadota</taxon>
        <taxon>Betaproteobacteria</taxon>
        <taxon>Rhodocyclales</taxon>
        <taxon>Rhodocyclaceae</taxon>
        <taxon>Aromatoleum</taxon>
    </lineage>
</organism>
<name>A0A1N7A934_9RHOO</name>
<dbReference type="InterPro" id="IPR005122">
    <property type="entry name" value="Uracil-DNA_glycosylase-like"/>
</dbReference>
<reference evidence="3" key="1">
    <citation type="submission" date="2017-01" db="EMBL/GenBank/DDBJ databases">
        <authorList>
            <person name="Varghese N."/>
            <person name="Submissions S."/>
        </authorList>
    </citation>
    <scope>NUCLEOTIDE SEQUENCE [LARGE SCALE GENOMIC DNA]</scope>
    <source>
        <strain evidence="3">ATCC 51758</strain>
    </source>
</reference>
<evidence type="ECO:0000259" key="1">
    <source>
        <dbReference type="SMART" id="SM00986"/>
    </source>
</evidence>
<dbReference type="STRING" id="34027.SAMN05421829_113143"/>
<protein>
    <submittedName>
        <fullName evidence="2">G/U mismatch-specific uracil-DNA glycosylase</fullName>
    </submittedName>
</protein>
<evidence type="ECO:0000313" key="2">
    <source>
        <dbReference type="EMBL" id="SIR35473.1"/>
    </source>
</evidence>
<accession>A0A1N7A934</accession>
<dbReference type="Proteomes" id="UP000186819">
    <property type="component" value="Unassembled WGS sequence"/>
</dbReference>
<dbReference type="RefSeq" id="WP_076603568.1">
    <property type="nucleotide sequence ID" value="NZ_FTMD01000013.1"/>
</dbReference>
<dbReference type="NCBIfam" id="TIGR04274">
    <property type="entry name" value="hypoxanDNAglyco"/>
    <property type="match status" value="1"/>
</dbReference>
<dbReference type="Gene3D" id="3.40.470.10">
    <property type="entry name" value="Uracil-DNA glycosylase-like domain"/>
    <property type="match status" value="1"/>
</dbReference>
<dbReference type="Pfam" id="PF03167">
    <property type="entry name" value="UDG"/>
    <property type="match status" value="1"/>
</dbReference>
<dbReference type="OrthoDB" id="9799921at2"/>
<dbReference type="InterPro" id="IPR036895">
    <property type="entry name" value="Uracil-DNA_glycosylase-like_sf"/>
</dbReference>
<gene>
    <name evidence="2" type="ORF">SAMN05421829_113143</name>
</gene>